<feature type="non-terminal residue" evidence="2">
    <location>
        <position position="1"/>
    </location>
</feature>
<evidence type="ECO:0000313" key="2">
    <source>
        <dbReference type="EMBL" id="CAE7446876.1"/>
    </source>
</evidence>
<proteinExistence type="predicted"/>
<name>A0A812RPL3_SYMPI</name>
<dbReference type="Proteomes" id="UP000649617">
    <property type="component" value="Unassembled WGS sequence"/>
</dbReference>
<feature type="compositionally biased region" description="Basic and acidic residues" evidence="1">
    <location>
        <begin position="261"/>
        <end position="278"/>
    </location>
</feature>
<protein>
    <submittedName>
        <fullName evidence="2">Uncharacterized protein</fullName>
    </submittedName>
</protein>
<organism evidence="2 3">
    <name type="scientific">Symbiodinium pilosum</name>
    <name type="common">Dinoflagellate</name>
    <dbReference type="NCBI Taxonomy" id="2952"/>
    <lineage>
        <taxon>Eukaryota</taxon>
        <taxon>Sar</taxon>
        <taxon>Alveolata</taxon>
        <taxon>Dinophyceae</taxon>
        <taxon>Suessiales</taxon>
        <taxon>Symbiodiniaceae</taxon>
        <taxon>Symbiodinium</taxon>
    </lineage>
</organism>
<evidence type="ECO:0000256" key="1">
    <source>
        <dbReference type="SAM" id="MobiDB-lite"/>
    </source>
</evidence>
<feature type="region of interest" description="Disordered" evidence="1">
    <location>
        <begin position="261"/>
        <end position="304"/>
    </location>
</feature>
<sequence>MMGIAIGGDDALLKAKRQKKEAEAAKNQDSADKADTPEDGIKKEEKDEVKDELKEEKEEKVEVKTEVKEEDEEEDEDALNEIMEADTGASSRRKRKRQEADEAVVPDMPAVETDTEYDEVDVSGFPKALRIEGCLYEKANGLYRRFSKSSRGRPAYCKASKFADRKKVFLFWVNKKWCVGFEFGARKNVAFISEVDEIDDPPFEPYPGVWKVIDKHKDKDHKESAEKEECMGMRVIDEALYDESHELEDLEQPLEAKYADEVLKRSQEKAQKKDEKKSQRAAAKASEKVSDVRTQSESAKATPK</sequence>
<dbReference type="OrthoDB" id="10485539at2759"/>
<comment type="caution">
    <text evidence="2">The sequence shown here is derived from an EMBL/GenBank/DDBJ whole genome shotgun (WGS) entry which is preliminary data.</text>
</comment>
<keyword evidence="3" id="KW-1185">Reference proteome</keyword>
<dbReference type="EMBL" id="CAJNIZ010020946">
    <property type="protein sequence ID" value="CAE7446876.1"/>
    <property type="molecule type" value="Genomic_DNA"/>
</dbReference>
<dbReference type="AlphaFoldDB" id="A0A812RPL3"/>
<feature type="region of interest" description="Disordered" evidence="1">
    <location>
        <begin position="1"/>
        <end position="104"/>
    </location>
</feature>
<gene>
    <name evidence="2" type="ORF">SPIL2461_LOCUS10892</name>
</gene>
<feature type="compositionally biased region" description="Polar residues" evidence="1">
    <location>
        <begin position="292"/>
        <end position="304"/>
    </location>
</feature>
<reference evidence="2" key="1">
    <citation type="submission" date="2021-02" db="EMBL/GenBank/DDBJ databases">
        <authorList>
            <person name="Dougan E. K."/>
            <person name="Rhodes N."/>
            <person name="Thang M."/>
            <person name="Chan C."/>
        </authorList>
    </citation>
    <scope>NUCLEOTIDE SEQUENCE</scope>
</reference>
<accession>A0A812RPL3</accession>
<evidence type="ECO:0000313" key="3">
    <source>
        <dbReference type="Proteomes" id="UP000649617"/>
    </source>
</evidence>
<feature type="compositionally biased region" description="Basic and acidic residues" evidence="1">
    <location>
        <begin position="20"/>
        <end position="67"/>
    </location>
</feature>
<feature type="compositionally biased region" description="Acidic residues" evidence="1">
    <location>
        <begin position="68"/>
        <end position="79"/>
    </location>
</feature>